<organism evidence="3">
    <name type="scientific">Acromyrmex echinatior</name>
    <name type="common">Panamanian leafcutter ant</name>
    <name type="synonym">Acromyrmex octospinosus echinatior</name>
    <dbReference type="NCBI Taxonomy" id="103372"/>
    <lineage>
        <taxon>Eukaryota</taxon>
        <taxon>Metazoa</taxon>
        <taxon>Ecdysozoa</taxon>
        <taxon>Arthropoda</taxon>
        <taxon>Hexapoda</taxon>
        <taxon>Insecta</taxon>
        <taxon>Pterygota</taxon>
        <taxon>Neoptera</taxon>
        <taxon>Endopterygota</taxon>
        <taxon>Hymenoptera</taxon>
        <taxon>Apocrita</taxon>
        <taxon>Aculeata</taxon>
        <taxon>Formicoidea</taxon>
        <taxon>Formicidae</taxon>
        <taxon>Myrmicinae</taxon>
        <taxon>Acromyrmex</taxon>
    </lineage>
</organism>
<evidence type="ECO:0000256" key="1">
    <source>
        <dbReference type="SAM" id="MobiDB-lite"/>
    </source>
</evidence>
<dbReference type="AlphaFoldDB" id="F4W467"/>
<name>F4W467_ACREC</name>
<feature type="compositionally biased region" description="Basic and acidic residues" evidence="1">
    <location>
        <begin position="95"/>
        <end position="109"/>
    </location>
</feature>
<dbReference type="EMBL" id="GL887491">
    <property type="protein sequence ID" value="EGI71063.1"/>
    <property type="molecule type" value="Genomic_DNA"/>
</dbReference>
<feature type="region of interest" description="Disordered" evidence="1">
    <location>
        <begin position="89"/>
        <end position="109"/>
    </location>
</feature>
<gene>
    <name evidence="2" type="ORF">G5I_00172</name>
</gene>
<reference evidence="2" key="1">
    <citation type="submission" date="2011-02" db="EMBL/GenBank/DDBJ databases">
        <title>The genome of the leaf-cutting ant Acromyrmex echinatior suggests key adaptations to social evolution and fungus farming.</title>
        <authorList>
            <person name="Nygaard S."/>
            <person name="Zhang G."/>
        </authorList>
    </citation>
    <scope>NUCLEOTIDE SEQUENCE</scope>
</reference>
<evidence type="ECO:0000313" key="2">
    <source>
        <dbReference type="EMBL" id="EGI71063.1"/>
    </source>
</evidence>
<evidence type="ECO:0000313" key="3">
    <source>
        <dbReference type="Proteomes" id="UP000007755"/>
    </source>
</evidence>
<protein>
    <submittedName>
        <fullName evidence="2">Uncharacterized protein</fullName>
    </submittedName>
</protein>
<dbReference type="Proteomes" id="UP000007755">
    <property type="component" value="Unassembled WGS sequence"/>
</dbReference>
<dbReference type="InParanoid" id="F4W467"/>
<accession>F4W467</accession>
<proteinExistence type="predicted"/>
<sequence length="109" mass="12322">MSGVLVEDVSFSALLPLKWSPPAKGNRPILPHEQIIFSNGRQVAVVRHERISPVTNRHGYDNIFNDTTRLKVQSSIHSRDVFNMRSALDTPLDPRVSRRGDSSNEFRGK</sequence>
<keyword evidence="3" id="KW-1185">Reference proteome</keyword>